<dbReference type="AlphaFoldDB" id="A0A8E2JXS4"/>
<sequence length="400" mass="42527">MAIDTGRKLHWTQRIALVRHNLHAARRTGDFTFFKTFQAHALIEGIDYVATLNDMLGDDADTVLSTLDNLNAGIAYVHQDAFKSIYDGAKSTMFKAGNSLDSRKSLMRVDVSQQREMADHAIDKTANAAITLIEAQPPHAQDVIANAWIIGTTIIADAVKVCLDQMDAIELCMDDFIRLEYAWGSIQNSVDAAVSALRGIFSLMASGGDSSRSNSNDGSSGIGSLSSISSSASSTSADGSSRGRASSNASAAFGIIKRAFSHSHLLPLPPPPPKVLRADSVFGAVSSPLGLRQSVSAACPTRIPHLPDSVSHTQLTPIPPTPGAEEERVNPFDFGKAKSKSGEESGGYFQLGGKSGAEKDILQIESFDPLYSPEMDDFAGMAPLTLRRLSAAFASSPIVV</sequence>
<gene>
    <name evidence="1" type="ORF">AOQ84DRAFT_332434</name>
</gene>
<reference evidence="1 2" key="1">
    <citation type="journal article" date="2016" name="Nat. Commun.">
        <title>Ectomycorrhizal ecology is imprinted in the genome of the dominant symbiotic fungus Cenococcum geophilum.</title>
        <authorList>
            <consortium name="DOE Joint Genome Institute"/>
            <person name="Peter M."/>
            <person name="Kohler A."/>
            <person name="Ohm R.A."/>
            <person name="Kuo A."/>
            <person name="Krutzmann J."/>
            <person name="Morin E."/>
            <person name="Arend M."/>
            <person name="Barry K.W."/>
            <person name="Binder M."/>
            <person name="Choi C."/>
            <person name="Clum A."/>
            <person name="Copeland A."/>
            <person name="Grisel N."/>
            <person name="Haridas S."/>
            <person name="Kipfer T."/>
            <person name="LaButti K."/>
            <person name="Lindquist E."/>
            <person name="Lipzen A."/>
            <person name="Maire R."/>
            <person name="Meier B."/>
            <person name="Mihaltcheva S."/>
            <person name="Molinier V."/>
            <person name="Murat C."/>
            <person name="Poggeler S."/>
            <person name="Quandt C.A."/>
            <person name="Sperisen C."/>
            <person name="Tritt A."/>
            <person name="Tisserant E."/>
            <person name="Crous P.W."/>
            <person name="Henrissat B."/>
            <person name="Nehls U."/>
            <person name="Egli S."/>
            <person name="Spatafora J.W."/>
            <person name="Grigoriev I.V."/>
            <person name="Martin F.M."/>
        </authorList>
    </citation>
    <scope>NUCLEOTIDE SEQUENCE [LARGE SCALE GENOMIC DNA]</scope>
    <source>
        <strain evidence="1 2">CBS 207.34</strain>
    </source>
</reference>
<evidence type="ECO:0000313" key="1">
    <source>
        <dbReference type="EMBL" id="OCL13589.1"/>
    </source>
</evidence>
<protein>
    <submittedName>
        <fullName evidence="1">Uncharacterized protein</fullName>
    </submittedName>
</protein>
<proteinExistence type="predicted"/>
<keyword evidence="2" id="KW-1185">Reference proteome</keyword>
<dbReference type="EMBL" id="KV748700">
    <property type="protein sequence ID" value="OCL13589.1"/>
    <property type="molecule type" value="Genomic_DNA"/>
</dbReference>
<organism evidence="1 2">
    <name type="scientific">Glonium stellatum</name>
    <dbReference type="NCBI Taxonomy" id="574774"/>
    <lineage>
        <taxon>Eukaryota</taxon>
        <taxon>Fungi</taxon>
        <taxon>Dikarya</taxon>
        <taxon>Ascomycota</taxon>
        <taxon>Pezizomycotina</taxon>
        <taxon>Dothideomycetes</taxon>
        <taxon>Pleosporomycetidae</taxon>
        <taxon>Gloniales</taxon>
        <taxon>Gloniaceae</taxon>
        <taxon>Glonium</taxon>
    </lineage>
</organism>
<dbReference type="OrthoDB" id="5342588at2759"/>
<name>A0A8E2JXS4_9PEZI</name>
<accession>A0A8E2JXS4</accession>
<dbReference type="Proteomes" id="UP000250140">
    <property type="component" value="Unassembled WGS sequence"/>
</dbReference>
<evidence type="ECO:0000313" key="2">
    <source>
        <dbReference type="Proteomes" id="UP000250140"/>
    </source>
</evidence>